<keyword evidence="3" id="KW-1185">Reference proteome</keyword>
<dbReference type="Pfam" id="PF00246">
    <property type="entry name" value="Peptidase_M14"/>
    <property type="match status" value="1"/>
</dbReference>
<dbReference type="InterPro" id="IPR029062">
    <property type="entry name" value="Class_I_gatase-like"/>
</dbReference>
<dbReference type="CDD" id="cd03143">
    <property type="entry name" value="A4_beta-galactosidase_middle_domain"/>
    <property type="match status" value="1"/>
</dbReference>
<dbReference type="GO" id="GO:0004181">
    <property type="term" value="F:metallocarboxypeptidase activity"/>
    <property type="evidence" value="ECO:0007669"/>
    <property type="project" value="InterPro"/>
</dbReference>
<dbReference type="AlphaFoldDB" id="A0A1N6GE25"/>
<reference evidence="3" key="1">
    <citation type="submission" date="2016-11" db="EMBL/GenBank/DDBJ databases">
        <authorList>
            <person name="Varghese N."/>
            <person name="Submissions S."/>
        </authorList>
    </citation>
    <scope>NUCLEOTIDE SEQUENCE [LARGE SCALE GENOMIC DNA]</scope>
    <source>
        <strain evidence="3">DSM 15292</strain>
    </source>
</reference>
<dbReference type="SUPFAM" id="SSF52317">
    <property type="entry name" value="Class I glutamine amidotransferase-like"/>
    <property type="match status" value="1"/>
</dbReference>
<dbReference type="Proteomes" id="UP000185221">
    <property type="component" value="Unassembled WGS sequence"/>
</dbReference>
<keyword evidence="2" id="KW-0121">Carboxypeptidase</keyword>
<evidence type="ECO:0000313" key="2">
    <source>
        <dbReference type="EMBL" id="SIO05829.1"/>
    </source>
</evidence>
<name>A0A1N6GE25_9BACT</name>
<keyword evidence="2" id="KW-0378">Hydrolase</keyword>
<evidence type="ECO:0000313" key="3">
    <source>
        <dbReference type="Proteomes" id="UP000185221"/>
    </source>
</evidence>
<evidence type="ECO:0000259" key="1">
    <source>
        <dbReference type="Pfam" id="PF00246"/>
    </source>
</evidence>
<dbReference type="Gene3D" id="3.40.630.10">
    <property type="entry name" value="Zn peptidases"/>
    <property type="match status" value="1"/>
</dbReference>
<dbReference type="GO" id="GO:0008270">
    <property type="term" value="F:zinc ion binding"/>
    <property type="evidence" value="ECO:0007669"/>
    <property type="project" value="InterPro"/>
</dbReference>
<organism evidence="2 3">
    <name type="scientific">Algoriphagus halophilus</name>
    <dbReference type="NCBI Taxonomy" id="226505"/>
    <lineage>
        <taxon>Bacteria</taxon>
        <taxon>Pseudomonadati</taxon>
        <taxon>Bacteroidota</taxon>
        <taxon>Cytophagia</taxon>
        <taxon>Cytophagales</taxon>
        <taxon>Cyclobacteriaceae</taxon>
        <taxon>Algoriphagus</taxon>
    </lineage>
</organism>
<accession>A0A1N6GE25</accession>
<dbReference type="SUPFAM" id="SSF53187">
    <property type="entry name" value="Zn-dependent exopeptidases"/>
    <property type="match status" value="1"/>
</dbReference>
<dbReference type="STRING" id="226505.SAMN05444394_3176"/>
<gene>
    <name evidence="2" type="ORF">SAMN05444394_3176</name>
</gene>
<sequence length="874" mass="97803">MLDNGLNTQSARFHVAHLNQFNHMKKAVLSFLLTVFALFSYAQVDLSYYLPKGFTYDSNIPTPKEVLGYEVGEWHVSHDQLVMYMKAVAEASDRVTIEETGRTYEKRPQVLLTITSPANHGKIDQIKAERAKLRDPAASVDINSMPIVMFMGYSVHGNEPSGANSSLLAIYHFAAANEVGPELDNIILLLDPAINPDGLNRFASWVNSHKSYNLNGDPNGREYNEAWPRGRTNHYWFDLNRDWLPVQHPESRNRVRVFQDWLPNIHLDFHEMGSNSTFFFQPGVPARMHPLTPQKNFELTKKIGEYHAKALDQIGSLYYNQENYDDFYYGKGSTYPDVQGSIGILFEQASSRGHLQKTDYGMLSFPFTIRNQFTANLSSYQAAKEMREELNQWMKDFYSEIKTESDADVNKAYIFGSKEDLARSYHLADLILQHDIEVYSLKEDVTLNGQEFKKENSYIVPANQPQYRLIKAMFETRTSFQDSLFYDISAWTYPMAFNLDYQALNSRILNLANVEKVDKSNLVLAPGKVIGAPGAYQYAMEWTGYYAPKAANKLMNAGFLVRVAHAEFSTPDGKTFGRGTILIGKGDSGLDENAMYHKLNEIAASSNVDIFAINTGYTSGINMGSTFTEPLDKPEIALLVEGGVNSYEAGEIWHLLDQRMGMAITLLPMDAIGGNTLDKYNVVLMPDGRYNGLGKSGAAVLKEWVSKGGTLVAKGGAVRFLAQNEVGSFSFKELPETEQGLQKSYADYDNATGAKVTGGAIFNAKLDITHPIGYGYTDADIHTFRNDNQFMEPSENPYANPLVYTDNPLASGYIHPSNLEGLKNGGVIRISSLGGGRIVGFADNMNFRAFWFGTNKLYLNAIFFGQTIQRGTGR</sequence>
<dbReference type="GO" id="GO:0006508">
    <property type="term" value="P:proteolysis"/>
    <property type="evidence" value="ECO:0007669"/>
    <property type="project" value="InterPro"/>
</dbReference>
<dbReference type="InterPro" id="IPR000834">
    <property type="entry name" value="Peptidase_M14"/>
</dbReference>
<protein>
    <submittedName>
        <fullName evidence="2">Zinc carboxypeptidase</fullName>
    </submittedName>
</protein>
<proteinExistence type="predicted"/>
<keyword evidence="2" id="KW-0645">Protease</keyword>
<dbReference type="EMBL" id="FSRC01000002">
    <property type="protein sequence ID" value="SIO05829.1"/>
    <property type="molecule type" value="Genomic_DNA"/>
</dbReference>
<feature type="domain" description="Peptidase M14" evidence="1">
    <location>
        <begin position="83"/>
        <end position="331"/>
    </location>
</feature>